<feature type="transmembrane region" description="Helical" evidence="1">
    <location>
        <begin position="135"/>
        <end position="154"/>
    </location>
</feature>
<comment type="caution">
    <text evidence="2">The sequence shown here is derived from an EMBL/GenBank/DDBJ whole genome shotgun (WGS) entry which is preliminary data.</text>
</comment>
<evidence type="ECO:0000313" key="3">
    <source>
        <dbReference type="Proteomes" id="UP000663852"/>
    </source>
</evidence>
<name>A0A814ZYQ5_ADIRI</name>
<feature type="transmembrane region" description="Helical" evidence="1">
    <location>
        <begin position="97"/>
        <end position="115"/>
    </location>
</feature>
<dbReference type="EMBL" id="CAJNOJ010000180">
    <property type="protein sequence ID" value="CAF1251913.1"/>
    <property type="molecule type" value="Genomic_DNA"/>
</dbReference>
<dbReference type="AlphaFoldDB" id="A0A814ZYQ5"/>
<feature type="transmembrane region" description="Helical" evidence="1">
    <location>
        <begin position="72"/>
        <end position="91"/>
    </location>
</feature>
<sequence length="185" mass="20966">MYNSPPPNYTPRVDDNVHESFWTYLFTFIPSTQSTKLRNLGISFIIIGVFSIGIESAIFGKDNGISHDYLPLYSYEMFGLYPFTLGIALIFVCSHQVYAVIPIFIFLLLQLYNLIRKLVAYSIIINTWSKTCARISSTTYCIAIGFTLFTMYVVKQVATPQRQFPAPHGQPMSYIVTSSAQAINQ</sequence>
<reference evidence="2" key="1">
    <citation type="submission" date="2021-02" db="EMBL/GenBank/DDBJ databases">
        <authorList>
            <person name="Nowell W R."/>
        </authorList>
    </citation>
    <scope>NUCLEOTIDE SEQUENCE</scope>
</reference>
<gene>
    <name evidence="2" type="ORF">EDS130_LOCUS28025</name>
</gene>
<proteinExistence type="predicted"/>
<evidence type="ECO:0000256" key="1">
    <source>
        <dbReference type="SAM" id="Phobius"/>
    </source>
</evidence>
<keyword evidence="1" id="KW-0472">Membrane</keyword>
<accession>A0A814ZYQ5</accession>
<evidence type="ECO:0000313" key="2">
    <source>
        <dbReference type="EMBL" id="CAF1251913.1"/>
    </source>
</evidence>
<dbReference type="Proteomes" id="UP000663852">
    <property type="component" value="Unassembled WGS sequence"/>
</dbReference>
<organism evidence="2 3">
    <name type="scientific">Adineta ricciae</name>
    <name type="common">Rotifer</name>
    <dbReference type="NCBI Taxonomy" id="249248"/>
    <lineage>
        <taxon>Eukaryota</taxon>
        <taxon>Metazoa</taxon>
        <taxon>Spiralia</taxon>
        <taxon>Gnathifera</taxon>
        <taxon>Rotifera</taxon>
        <taxon>Eurotatoria</taxon>
        <taxon>Bdelloidea</taxon>
        <taxon>Adinetida</taxon>
        <taxon>Adinetidae</taxon>
        <taxon>Adineta</taxon>
    </lineage>
</organism>
<keyword evidence="1" id="KW-1133">Transmembrane helix</keyword>
<keyword evidence="1" id="KW-0812">Transmembrane</keyword>
<feature type="transmembrane region" description="Helical" evidence="1">
    <location>
        <begin position="40"/>
        <end position="60"/>
    </location>
</feature>
<protein>
    <submittedName>
        <fullName evidence="2">Uncharacterized protein</fullName>
    </submittedName>
</protein>